<protein>
    <submittedName>
        <fullName evidence="9">FAD-binding oxidoreductase, UbiH/Coq6 family</fullName>
    </submittedName>
</protein>
<evidence type="ECO:0000256" key="1">
    <source>
        <dbReference type="ARBA" id="ARBA00001974"/>
    </source>
</evidence>
<keyword evidence="7" id="KW-0503">Monooxygenase</keyword>
<dbReference type="GO" id="GO:0006744">
    <property type="term" value="P:ubiquinone biosynthetic process"/>
    <property type="evidence" value="ECO:0007669"/>
    <property type="project" value="UniProtKB-UniPathway"/>
</dbReference>
<accession>Q5QYC7</accession>
<evidence type="ECO:0000256" key="6">
    <source>
        <dbReference type="ARBA" id="ARBA00023002"/>
    </source>
</evidence>
<dbReference type="InterPro" id="IPR010971">
    <property type="entry name" value="UbiH/COQ6"/>
</dbReference>
<evidence type="ECO:0000256" key="5">
    <source>
        <dbReference type="ARBA" id="ARBA00022827"/>
    </source>
</evidence>
<dbReference type="NCBIfam" id="TIGR01988">
    <property type="entry name" value="Ubi-OHases"/>
    <property type="match status" value="1"/>
</dbReference>
<reference evidence="9 10" key="1">
    <citation type="journal article" date="2004" name="Proc. Natl. Acad. Sci. U.S.A.">
        <title>Genome sequence of the deep-sea gamma-proteobacterium Idiomarina loihiensis reveals amino acid fermentation as a source of carbon and energy.</title>
        <authorList>
            <person name="Hou S."/>
            <person name="Saw J.H."/>
            <person name="Lee K.S."/>
            <person name="Freitas T.A."/>
            <person name="Belisle C."/>
            <person name="Kawarabayasi Y."/>
            <person name="Donachie S.P."/>
            <person name="Pikina A."/>
            <person name="Galperin M.Y."/>
            <person name="Koonin E.V."/>
            <person name="Makarova K.S."/>
            <person name="Omelchenko M.V."/>
            <person name="Sorokin A."/>
            <person name="Wolf Y.I."/>
            <person name="Li Q.X."/>
            <person name="Keum Y.S."/>
            <person name="Campbell S."/>
            <person name="Denery J."/>
            <person name="Aizawa S."/>
            <person name="Shibata S."/>
            <person name="Malahoff A."/>
            <person name="Alam M."/>
        </authorList>
    </citation>
    <scope>NUCLEOTIDE SEQUENCE [LARGE SCALE GENOMIC DNA]</scope>
    <source>
        <strain evidence="10">ATCC BAA-735 / DSM 15497 / L2-TR</strain>
    </source>
</reference>
<dbReference type="eggNOG" id="COG0654">
    <property type="taxonomic scope" value="Bacteria"/>
</dbReference>
<dbReference type="PRINTS" id="PR00420">
    <property type="entry name" value="RNGMNOXGNASE"/>
</dbReference>
<dbReference type="HOGENOM" id="CLU_009665_8_3_6"/>
<dbReference type="InterPro" id="IPR002938">
    <property type="entry name" value="FAD-bd"/>
</dbReference>
<comment type="similarity">
    <text evidence="3">Belongs to the UbiH/COQ6 family.</text>
</comment>
<dbReference type="Pfam" id="PF01494">
    <property type="entry name" value="FAD_binding_3"/>
    <property type="match status" value="1"/>
</dbReference>
<keyword evidence="4" id="KW-0285">Flavoprotein</keyword>
<sequence length="380" mass="41967">MKQLSVLINGGGMVGASAALALAQHGANVTLLEPFPPGKDSGTDPDWDLRISSVNNSNWEWLLELGIGVCVRQQRVFDYQKLSVTSQSGHNLSFQANEAGLSKLGVMVENNALQLALWTKLRSLKNVDLREGETLDKLNAGTKTVVLSQGDTLSYDLLLGCDGANSIVAQLAGFHYRGWDYEQRCLLANVSLEKPIEPETWEVFRPQGPYALLPLTEQQACLIDYGLRDNINSLQRDKAGLEAYLRETFSPHIGNFRVLKSASFALQRKHAAHYVKEGSIVLLGDAAHSIHPMAGQGVNLGFADVRCLVEVLQENTPSVALDKYEKTRQGENAKMMRMMDAIQFGWRSRNPVMQFATAASLKVAAFPWVKRWLLKQAVGE</sequence>
<keyword evidence="10" id="KW-1185">Reference proteome</keyword>
<dbReference type="EMBL" id="AE017340">
    <property type="protein sequence ID" value="AAV81779.1"/>
    <property type="molecule type" value="Genomic_DNA"/>
</dbReference>
<keyword evidence="6" id="KW-0560">Oxidoreductase</keyword>
<dbReference type="InterPro" id="IPR051205">
    <property type="entry name" value="UbiH/COQ6_monooxygenase"/>
</dbReference>
<evidence type="ECO:0000256" key="3">
    <source>
        <dbReference type="ARBA" id="ARBA00005349"/>
    </source>
</evidence>
<dbReference type="UniPathway" id="UPA00232"/>
<evidence type="ECO:0000259" key="8">
    <source>
        <dbReference type="Pfam" id="PF01494"/>
    </source>
</evidence>
<dbReference type="STRING" id="283942.IL0939"/>
<dbReference type="GO" id="GO:0071949">
    <property type="term" value="F:FAD binding"/>
    <property type="evidence" value="ECO:0007669"/>
    <property type="project" value="InterPro"/>
</dbReference>
<dbReference type="SUPFAM" id="SSF51905">
    <property type="entry name" value="FAD/NAD(P)-binding domain"/>
    <property type="match status" value="1"/>
</dbReference>
<evidence type="ECO:0000313" key="10">
    <source>
        <dbReference type="Proteomes" id="UP000001171"/>
    </source>
</evidence>
<evidence type="ECO:0000256" key="2">
    <source>
        <dbReference type="ARBA" id="ARBA00004749"/>
    </source>
</evidence>
<dbReference type="KEGG" id="ilo:IL0939"/>
<dbReference type="InterPro" id="IPR036188">
    <property type="entry name" value="FAD/NAD-bd_sf"/>
</dbReference>
<evidence type="ECO:0000313" key="9">
    <source>
        <dbReference type="EMBL" id="AAV81779.1"/>
    </source>
</evidence>
<feature type="domain" description="FAD-binding" evidence="8">
    <location>
        <begin position="4"/>
        <end position="336"/>
    </location>
</feature>
<dbReference type="PANTHER" id="PTHR43876:SF10">
    <property type="entry name" value="3-DEMETHOXYUBIQUINOL 3-HYDROXYLASE"/>
    <property type="match status" value="1"/>
</dbReference>
<dbReference type="OrthoDB" id="9769565at2"/>
<dbReference type="GO" id="GO:0008682">
    <property type="term" value="F:3-demethoxyubiquinol 3-hydroxylase activity"/>
    <property type="evidence" value="ECO:0007669"/>
    <property type="project" value="TreeGrafter"/>
</dbReference>
<keyword evidence="5" id="KW-0274">FAD</keyword>
<dbReference type="PANTHER" id="PTHR43876">
    <property type="entry name" value="UBIQUINONE BIOSYNTHESIS MONOOXYGENASE COQ6, MITOCHONDRIAL"/>
    <property type="match status" value="1"/>
</dbReference>
<comment type="pathway">
    <text evidence="2">Cofactor biosynthesis; ubiquinone biosynthesis.</text>
</comment>
<dbReference type="Gene3D" id="3.50.50.60">
    <property type="entry name" value="FAD/NAD(P)-binding domain"/>
    <property type="match status" value="2"/>
</dbReference>
<evidence type="ECO:0000256" key="7">
    <source>
        <dbReference type="ARBA" id="ARBA00023033"/>
    </source>
</evidence>
<dbReference type="RefSeq" id="WP_011234190.1">
    <property type="nucleotide sequence ID" value="NC_006512.1"/>
</dbReference>
<gene>
    <name evidence="9" type="ordered locus">IL0939</name>
</gene>
<dbReference type="AlphaFoldDB" id="Q5QYC7"/>
<comment type="cofactor">
    <cofactor evidence="1">
        <name>FAD</name>
        <dbReference type="ChEBI" id="CHEBI:57692"/>
    </cofactor>
</comment>
<name>Q5QYC7_IDILO</name>
<dbReference type="GeneID" id="41336099"/>
<evidence type="ECO:0000256" key="4">
    <source>
        <dbReference type="ARBA" id="ARBA00022630"/>
    </source>
</evidence>
<organism evidence="9 10">
    <name type="scientific">Idiomarina loihiensis (strain ATCC BAA-735 / DSM 15497 / L2-TR)</name>
    <dbReference type="NCBI Taxonomy" id="283942"/>
    <lineage>
        <taxon>Bacteria</taxon>
        <taxon>Pseudomonadati</taxon>
        <taxon>Pseudomonadota</taxon>
        <taxon>Gammaproteobacteria</taxon>
        <taxon>Alteromonadales</taxon>
        <taxon>Idiomarinaceae</taxon>
        <taxon>Idiomarina</taxon>
    </lineage>
</organism>
<proteinExistence type="inferred from homology"/>
<dbReference type="Proteomes" id="UP000001171">
    <property type="component" value="Chromosome"/>
</dbReference>